<name>A0A387HSK2_9ACTN</name>
<dbReference type="AlphaFoldDB" id="A0A387HSK2"/>
<accession>A0A387HSK2</accession>
<evidence type="ECO:0000313" key="2">
    <source>
        <dbReference type="Proteomes" id="UP000271554"/>
    </source>
</evidence>
<dbReference type="RefSeq" id="WP_162952726.1">
    <property type="nucleotide sequence ID" value="NZ_CP032698.1"/>
</dbReference>
<gene>
    <name evidence="1" type="ORF">DWB77_07467</name>
</gene>
<protein>
    <submittedName>
        <fullName evidence="1">Uncharacterized protein</fullName>
    </submittedName>
</protein>
<organism evidence="1 2">
    <name type="scientific">Streptomyces hundungensis</name>
    <dbReference type="NCBI Taxonomy" id="1077946"/>
    <lineage>
        <taxon>Bacteria</taxon>
        <taxon>Bacillati</taxon>
        <taxon>Actinomycetota</taxon>
        <taxon>Actinomycetes</taxon>
        <taxon>Kitasatosporales</taxon>
        <taxon>Streptomycetaceae</taxon>
        <taxon>Streptomyces</taxon>
    </lineage>
</organism>
<dbReference type="EMBL" id="CP032698">
    <property type="protein sequence ID" value="AYG85250.1"/>
    <property type="molecule type" value="Genomic_DNA"/>
</dbReference>
<keyword evidence="2" id="KW-1185">Reference proteome</keyword>
<reference evidence="1 2" key="1">
    <citation type="submission" date="2018-10" db="EMBL/GenBank/DDBJ databases">
        <title>Relationship between Morphology and Antimicrobial Activity in Streptomyces.</title>
        <authorList>
            <person name="Kang H.J."/>
            <person name="Kim S.B."/>
        </authorList>
    </citation>
    <scope>NUCLEOTIDE SEQUENCE [LARGE SCALE GENOMIC DNA]</scope>
    <source>
        <strain evidence="1 2">BH38</strain>
    </source>
</reference>
<dbReference type="KEGG" id="shun:DWB77_07467"/>
<proteinExistence type="predicted"/>
<evidence type="ECO:0000313" key="1">
    <source>
        <dbReference type="EMBL" id="AYG85250.1"/>
    </source>
</evidence>
<sequence length="115" mass="12870">MRGVFHPRPRDSAEEHRHEANTAGLPYLNRYLELGLVPHHTVRGATADLAATVGRLHELTASGNFGFFIEIAHFMGDLPLPEPGSPTRWLDGEARVREQWQALVTARRVHLNLSS</sequence>
<dbReference type="Proteomes" id="UP000271554">
    <property type="component" value="Chromosome"/>
</dbReference>